<feature type="non-terminal residue" evidence="1">
    <location>
        <position position="1"/>
    </location>
</feature>
<name>A0A371FN00_MUCPR</name>
<protein>
    <submittedName>
        <fullName evidence="1">Uncharacterized protein</fullName>
    </submittedName>
</protein>
<gene>
    <name evidence="1" type="ORF">CR513_39942</name>
</gene>
<dbReference type="Proteomes" id="UP000257109">
    <property type="component" value="Unassembled WGS sequence"/>
</dbReference>
<proteinExistence type="predicted"/>
<dbReference type="AlphaFoldDB" id="A0A371FN00"/>
<evidence type="ECO:0000313" key="1">
    <source>
        <dbReference type="EMBL" id="RDX79621.1"/>
    </source>
</evidence>
<organism evidence="1 2">
    <name type="scientific">Mucuna pruriens</name>
    <name type="common">Velvet bean</name>
    <name type="synonym">Dolichos pruriens</name>
    <dbReference type="NCBI Taxonomy" id="157652"/>
    <lineage>
        <taxon>Eukaryota</taxon>
        <taxon>Viridiplantae</taxon>
        <taxon>Streptophyta</taxon>
        <taxon>Embryophyta</taxon>
        <taxon>Tracheophyta</taxon>
        <taxon>Spermatophyta</taxon>
        <taxon>Magnoliopsida</taxon>
        <taxon>eudicotyledons</taxon>
        <taxon>Gunneridae</taxon>
        <taxon>Pentapetalae</taxon>
        <taxon>rosids</taxon>
        <taxon>fabids</taxon>
        <taxon>Fabales</taxon>
        <taxon>Fabaceae</taxon>
        <taxon>Papilionoideae</taxon>
        <taxon>50 kb inversion clade</taxon>
        <taxon>NPAAA clade</taxon>
        <taxon>indigoferoid/millettioid clade</taxon>
        <taxon>Phaseoleae</taxon>
        <taxon>Mucuna</taxon>
    </lineage>
</organism>
<accession>A0A371FN00</accession>
<sequence>MSKLMGFDFEIHYKERAENLVVDALSRWPGAELLPLILNNAKEELLEIIKGCWTIDPQWQLIISELYMTCQLADILVRMNCDVCQRCKHDLAASPSLLQPLLITNQMWNEISIDFIEELSNSHGKLVIFVVMYKLSEYAHFMALSHS</sequence>
<reference evidence="1" key="1">
    <citation type="submission" date="2018-05" db="EMBL/GenBank/DDBJ databases">
        <title>Draft genome of Mucuna pruriens seed.</title>
        <authorList>
            <person name="Nnadi N.E."/>
            <person name="Vos R."/>
            <person name="Hasami M.H."/>
            <person name="Devisetty U.K."/>
            <person name="Aguiy J.C."/>
        </authorList>
    </citation>
    <scope>NUCLEOTIDE SEQUENCE [LARGE SCALE GENOMIC DNA]</scope>
    <source>
        <strain evidence="1">JCA_2017</strain>
    </source>
</reference>
<comment type="caution">
    <text evidence="1">The sequence shown here is derived from an EMBL/GenBank/DDBJ whole genome shotgun (WGS) entry which is preliminary data.</text>
</comment>
<dbReference type="EMBL" id="QJKJ01008483">
    <property type="protein sequence ID" value="RDX79621.1"/>
    <property type="molecule type" value="Genomic_DNA"/>
</dbReference>
<dbReference type="STRING" id="157652.A0A371FN00"/>
<evidence type="ECO:0000313" key="2">
    <source>
        <dbReference type="Proteomes" id="UP000257109"/>
    </source>
</evidence>
<keyword evidence="2" id="KW-1185">Reference proteome</keyword>